<dbReference type="InterPro" id="IPR032405">
    <property type="entry name" value="Kinesin_assoc"/>
</dbReference>
<dbReference type="Pfam" id="PF16183">
    <property type="entry name" value="Kinesin_assoc"/>
    <property type="match status" value="1"/>
</dbReference>
<feature type="domain" description="Kinesin-associated" evidence="10">
    <location>
        <begin position="50"/>
        <end position="75"/>
    </location>
</feature>
<keyword evidence="3" id="KW-0493">Microtubule</keyword>
<evidence type="ECO:0000256" key="4">
    <source>
        <dbReference type="ARBA" id="ARBA00022741"/>
    </source>
</evidence>
<comment type="caution">
    <text evidence="11">The sequence shown here is derived from an EMBL/GenBank/DDBJ whole genome shotgun (WGS) entry which is preliminary data.</text>
</comment>
<dbReference type="Proteomes" id="UP000290572">
    <property type="component" value="Unassembled WGS sequence"/>
</dbReference>
<dbReference type="GO" id="GO:0005524">
    <property type="term" value="F:ATP binding"/>
    <property type="evidence" value="ECO:0007669"/>
    <property type="project" value="UniProtKB-KW"/>
</dbReference>
<evidence type="ECO:0000256" key="3">
    <source>
        <dbReference type="ARBA" id="ARBA00022701"/>
    </source>
</evidence>
<protein>
    <submittedName>
        <fullName evidence="11">Kinesin KIF1C</fullName>
    </submittedName>
</protein>
<keyword evidence="7" id="KW-0206">Cytoskeleton</keyword>
<evidence type="ECO:0000259" key="10">
    <source>
        <dbReference type="Pfam" id="PF16183"/>
    </source>
</evidence>
<keyword evidence="5" id="KW-0067">ATP-binding</keyword>
<feature type="region of interest" description="Disordered" evidence="8">
    <location>
        <begin position="15"/>
        <end position="42"/>
    </location>
</feature>
<keyword evidence="12" id="KW-1185">Reference proteome</keyword>
<feature type="domain" description="FHA" evidence="9">
    <location>
        <begin position="77"/>
        <end position="142"/>
    </location>
</feature>
<comment type="subcellular location">
    <subcellularLocation>
        <location evidence="1">Cytoplasm</location>
        <location evidence="1">Cytoskeleton</location>
    </subcellularLocation>
</comment>
<dbReference type="InterPro" id="IPR000253">
    <property type="entry name" value="FHA_dom"/>
</dbReference>
<evidence type="ECO:0000256" key="8">
    <source>
        <dbReference type="SAM" id="MobiDB-lite"/>
    </source>
</evidence>
<dbReference type="GO" id="GO:0005874">
    <property type="term" value="C:microtubule"/>
    <property type="evidence" value="ECO:0007669"/>
    <property type="project" value="UniProtKB-KW"/>
</dbReference>
<keyword evidence="6" id="KW-0505">Motor protein</keyword>
<keyword evidence="2" id="KW-0963">Cytoplasm</keyword>
<dbReference type="Pfam" id="PF00498">
    <property type="entry name" value="FHA"/>
    <property type="match status" value="1"/>
</dbReference>
<proteinExistence type="predicted"/>
<evidence type="ECO:0000313" key="11">
    <source>
        <dbReference type="EMBL" id="RXN36201.1"/>
    </source>
</evidence>
<dbReference type="InterPro" id="IPR008984">
    <property type="entry name" value="SMAD_FHA_dom_sf"/>
</dbReference>
<feature type="compositionally biased region" description="Basic and acidic residues" evidence="8">
    <location>
        <begin position="16"/>
        <end position="42"/>
    </location>
</feature>
<organism evidence="11 12">
    <name type="scientific">Labeo rohita</name>
    <name type="common">Indian major carp</name>
    <name type="synonym">Cyprinus rohita</name>
    <dbReference type="NCBI Taxonomy" id="84645"/>
    <lineage>
        <taxon>Eukaryota</taxon>
        <taxon>Metazoa</taxon>
        <taxon>Chordata</taxon>
        <taxon>Craniata</taxon>
        <taxon>Vertebrata</taxon>
        <taxon>Euteleostomi</taxon>
        <taxon>Actinopterygii</taxon>
        <taxon>Neopterygii</taxon>
        <taxon>Teleostei</taxon>
        <taxon>Ostariophysi</taxon>
        <taxon>Cypriniformes</taxon>
        <taxon>Cyprinidae</taxon>
        <taxon>Labeoninae</taxon>
        <taxon>Labeonini</taxon>
        <taxon>Labeo</taxon>
    </lineage>
</organism>
<reference evidence="11 12" key="1">
    <citation type="submission" date="2018-03" db="EMBL/GenBank/DDBJ databases">
        <title>Draft genome sequence of Rohu Carp (Labeo rohita).</title>
        <authorList>
            <person name="Das P."/>
            <person name="Kushwaha B."/>
            <person name="Joshi C.G."/>
            <person name="Kumar D."/>
            <person name="Nagpure N.S."/>
            <person name="Sahoo L."/>
            <person name="Das S.P."/>
            <person name="Bit A."/>
            <person name="Patnaik S."/>
            <person name="Meher P.K."/>
            <person name="Jayasankar P."/>
            <person name="Koringa P.G."/>
            <person name="Patel N.V."/>
            <person name="Hinsu A.T."/>
            <person name="Kumar R."/>
            <person name="Pandey M."/>
            <person name="Agarwal S."/>
            <person name="Srivastava S."/>
            <person name="Singh M."/>
            <person name="Iquebal M.A."/>
            <person name="Jaiswal S."/>
            <person name="Angadi U.B."/>
            <person name="Kumar N."/>
            <person name="Raza M."/>
            <person name="Shah T.M."/>
            <person name="Rai A."/>
            <person name="Jena J.K."/>
        </authorList>
    </citation>
    <scope>NUCLEOTIDE SEQUENCE [LARGE SCALE GENOMIC DNA]</scope>
    <source>
        <strain evidence="11">DASCIFA01</strain>
        <tissue evidence="11">Testis</tissue>
    </source>
</reference>
<evidence type="ECO:0000256" key="7">
    <source>
        <dbReference type="ARBA" id="ARBA00023212"/>
    </source>
</evidence>
<sequence>MNEYSVWSDEEIIISKQREEDMNKPGHRETERKTDKDRDGERDRYRLCLETPHLVNLNEDPLMSECLIYYIKDGVTRVGQEDVDIRLTGQFIKELHCVFCSEVNENNEVVVTLEPLVGAETYVNGKRITDGVVLKQGDFFQFNF</sequence>
<evidence type="ECO:0000313" key="12">
    <source>
        <dbReference type="Proteomes" id="UP000290572"/>
    </source>
</evidence>
<evidence type="ECO:0000256" key="2">
    <source>
        <dbReference type="ARBA" id="ARBA00022490"/>
    </source>
</evidence>
<dbReference type="PANTHER" id="PTHR47117:SF9">
    <property type="entry name" value="KINESIN-LIKE PROTEIN KIF1C ISOFORM X1"/>
    <property type="match status" value="1"/>
</dbReference>
<evidence type="ECO:0000256" key="6">
    <source>
        <dbReference type="ARBA" id="ARBA00023175"/>
    </source>
</evidence>
<dbReference type="AlphaFoldDB" id="A0A498NWE0"/>
<evidence type="ECO:0000259" key="9">
    <source>
        <dbReference type="Pfam" id="PF00498"/>
    </source>
</evidence>
<dbReference type="EMBL" id="QBIY01008909">
    <property type="protein sequence ID" value="RXN36201.1"/>
    <property type="molecule type" value="Genomic_DNA"/>
</dbReference>
<dbReference type="SUPFAM" id="SSF49879">
    <property type="entry name" value="SMAD/FHA domain"/>
    <property type="match status" value="1"/>
</dbReference>
<dbReference type="STRING" id="84645.A0A498NWE0"/>
<name>A0A498NWE0_LABRO</name>
<accession>A0A498NWE0</accession>
<dbReference type="Gene3D" id="2.60.200.20">
    <property type="match status" value="1"/>
</dbReference>
<evidence type="ECO:0000256" key="5">
    <source>
        <dbReference type="ARBA" id="ARBA00022840"/>
    </source>
</evidence>
<gene>
    <name evidence="11" type="ORF">ROHU_003144</name>
</gene>
<dbReference type="PANTHER" id="PTHR47117">
    <property type="entry name" value="STAR-RELATED LIPID TRANSFER PROTEIN 9"/>
    <property type="match status" value="1"/>
</dbReference>
<evidence type="ECO:0000256" key="1">
    <source>
        <dbReference type="ARBA" id="ARBA00004245"/>
    </source>
</evidence>
<keyword evidence="4" id="KW-0547">Nucleotide-binding</keyword>